<protein>
    <recommendedName>
        <fullName evidence="1">BAH domain-containing protein</fullName>
    </recommendedName>
</protein>
<sequence>MPRRKFRLTMPRNRPTTRHHFNTTGLTMSDSEWESMVSYQSFATESADDLEDYEYWVAKIRDIKGHKDQEVWTRVQWFYSAEDVTGILKLFKPDFCGKYERIISDHYGFVHVDCFSGTTSMSHFREDDLQQRIINHEEFFYRYQLDCAHKLLKPKQTYLSCGLCKIPYSPEDSDPHQLMHICPRPSCKKAFHVRCLQDHTPSLRDLEKNHMKRTLRLISTWPHTDELLTISMLASPVSPTRGKKGKVEPRSEQAAEITQNFLDSLPSDLIKVAEQPIVRGGAFPAGGISGNVAAVVAARKLIYDALQGSSVPDDWDKDLNMRKVVVSFNYGGKRRSLQHFLCPSCSSPI</sequence>
<feature type="domain" description="BAH" evidence="1">
    <location>
        <begin position="35"/>
        <end position="156"/>
    </location>
</feature>
<dbReference type="GO" id="GO:0003682">
    <property type="term" value="F:chromatin binding"/>
    <property type="evidence" value="ECO:0007669"/>
    <property type="project" value="InterPro"/>
</dbReference>
<dbReference type="InterPro" id="IPR043151">
    <property type="entry name" value="BAH_sf"/>
</dbReference>
<dbReference type="PROSITE" id="PS51038">
    <property type="entry name" value="BAH"/>
    <property type="match status" value="1"/>
</dbReference>
<gene>
    <name evidence="2" type="ORF">AMATHDRAFT_75332</name>
</gene>
<dbReference type="OrthoDB" id="10259622at2759"/>
<evidence type="ECO:0000313" key="2">
    <source>
        <dbReference type="EMBL" id="PFH50863.1"/>
    </source>
</evidence>
<evidence type="ECO:0000259" key="1">
    <source>
        <dbReference type="PROSITE" id="PS51038"/>
    </source>
</evidence>
<dbReference type="STRING" id="703135.A0A2A9NT79"/>
<dbReference type="InterPro" id="IPR013083">
    <property type="entry name" value="Znf_RING/FYVE/PHD"/>
</dbReference>
<organism evidence="2 3">
    <name type="scientific">Amanita thiersii Skay4041</name>
    <dbReference type="NCBI Taxonomy" id="703135"/>
    <lineage>
        <taxon>Eukaryota</taxon>
        <taxon>Fungi</taxon>
        <taxon>Dikarya</taxon>
        <taxon>Basidiomycota</taxon>
        <taxon>Agaricomycotina</taxon>
        <taxon>Agaricomycetes</taxon>
        <taxon>Agaricomycetidae</taxon>
        <taxon>Agaricales</taxon>
        <taxon>Pluteineae</taxon>
        <taxon>Amanitaceae</taxon>
        <taxon>Amanita</taxon>
    </lineage>
</organism>
<dbReference type="InterPro" id="IPR001025">
    <property type="entry name" value="BAH_dom"/>
</dbReference>
<reference evidence="2 3" key="1">
    <citation type="submission" date="2014-02" db="EMBL/GenBank/DDBJ databases">
        <title>Transposable element dynamics among asymbiotic and ectomycorrhizal Amanita fungi.</title>
        <authorList>
            <consortium name="DOE Joint Genome Institute"/>
            <person name="Hess J."/>
            <person name="Skrede I."/>
            <person name="Wolfe B."/>
            <person name="LaButti K."/>
            <person name="Ohm R.A."/>
            <person name="Grigoriev I.V."/>
            <person name="Pringle A."/>
        </authorList>
    </citation>
    <scope>NUCLEOTIDE SEQUENCE [LARGE SCALE GENOMIC DNA]</scope>
    <source>
        <strain evidence="2 3">SKay4041</strain>
    </source>
</reference>
<name>A0A2A9NT79_9AGAR</name>
<evidence type="ECO:0000313" key="3">
    <source>
        <dbReference type="Proteomes" id="UP000242287"/>
    </source>
</evidence>
<proteinExistence type="predicted"/>
<dbReference type="PANTHER" id="PTHR46364">
    <property type="entry name" value="OS08G0421900 PROTEIN"/>
    <property type="match status" value="1"/>
</dbReference>
<dbReference type="Gene3D" id="2.30.30.490">
    <property type="match status" value="1"/>
</dbReference>
<dbReference type="EMBL" id="KZ301996">
    <property type="protein sequence ID" value="PFH50863.1"/>
    <property type="molecule type" value="Genomic_DNA"/>
</dbReference>
<keyword evidence="3" id="KW-1185">Reference proteome</keyword>
<dbReference type="Proteomes" id="UP000242287">
    <property type="component" value="Unassembled WGS sequence"/>
</dbReference>
<dbReference type="Gene3D" id="3.30.40.10">
    <property type="entry name" value="Zinc/RING finger domain, C3HC4 (zinc finger)"/>
    <property type="match status" value="1"/>
</dbReference>
<accession>A0A2A9NT79</accession>
<dbReference type="AlphaFoldDB" id="A0A2A9NT79"/>